<evidence type="ECO:0000313" key="2">
    <source>
        <dbReference type="Proteomes" id="UP001278571"/>
    </source>
</evidence>
<evidence type="ECO:0000313" key="1">
    <source>
        <dbReference type="EMBL" id="MDX2295197.1"/>
    </source>
</evidence>
<sequence>MTDSPAGAHPDEPHRQGLAQRLNWLRAGVLGANDGIVSTAAVVVGVA</sequence>
<protein>
    <submittedName>
        <fullName evidence="1">VIT family protein</fullName>
    </submittedName>
</protein>
<keyword evidence="2" id="KW-1185">Reference proteome</keyword>
<proteinExistence type="predicted"/>
<name>A0ABU4KBW6_9ACTN</name>
<dbReference type="Proteomes" id="UP001278571">
    <property type="component" value="Unassembled WGS sequence"/>
</dbReference>
<feature type="non-terminal residue" evidence="1">
    <location>
        <position position="47"/>
    </location>
</feature>
<comment type="caution">
    <text evidence="1">The sequence shown here is derived from an EMBL/GenBank/DDBJ whole genome shotgun (WGS) entry which is preliminary data.</text>
</comment>
<dbReference type="EMBL" id="JAWJZF010000438">
    <property type="protein sequence ID" value="MDX2295197.1"/>
    <property type="molecule type" value="Genomic_DNA"/>
</dbReference>
<gene>
    <name evidence="1" type="ORF">R2363_23830</name>
</gene>
<reference evidence="1 2" key="1">
    <citation type="submission" date="2023-10" db="EMBL/GenBank/DDBJ databases">
        <authorList>
            <person name="Wang X.X."/>
        </authorList>
    </citation>
    <scope>NUCLEOTIDE SEQUENCE [LARGE SCALE GENOMIC DNA]</scope>
    <source>
        <strain evidence="1 2">NBRC 12816</strain>
    </source>
</reference>
<organism evidence="1 2">
    <name type="scientific">Streptomyces roseolus</name>
    <dbReference type="NCBI Taxonomy" id="67358"/>
    <lineage>
        <taxon>Bacteria</taxon>
        <taxon>Bacillati</taxon>
        <taxon>Actinomycetota</taxon>
        <taxon>Actinomycetes</taxon>
        <taxon>Kitasatosporales</taxon>
        <taxon>Streptomycetaceae</taxon>
        <taxon>Streptomyces</taxon>
    </lineage>
</organism>
<accession>A0ABU4KBW6</accession>